<dbReference type="KEGG" id="vg:29061848"/>
<feature type="transmembrane region" description="Helical" evidence="1">
    <location>
        <begin position="28"/>
        <end position="46"/>
    </location>
</feature>
<accession>A0A1B2IDS3</accession>
<evidence type="ECO:0000256" key="1">
    <source>
        <dbReference type="SAM" id="Phobius"/>
    </source>
</evidence>
<dbReference type="EMBL" id="KX397369">
    <property type="protein sequence ID" value="ANZ49364.1"/>
    <property type="molecule type" value="Genomic_DNA"/>
</dbReference>
<sequence>MKLKTKLYIAAALFFMLLGHFVGRIMTLFGIVIAIGFVVVLAWPVIKRFLPNRKRV</sequence>
<keyword evidence="1" id="KW-0812">Transmembrane</keyword>
<evidence type="ECO:0000313" key="3">
    <source>
        <dbReference type="Proteomes" id="UP000202923"/>
    </source>
</evidence>
<feature type="transmembrane region" description="Helical" evidence="1">
    <location>
        <begin position="7"/>
        <end position="22"/>
    </location>
</feature>
<protein>
    <submittedName>
        <fullName evidence="2">Uncharacterized protein</fullName>
    </submittedName>
</protein>
<dbReference type="Proteomes" id="UP000202923">
    <property type="component" value="Genome"/>
</dbReference>
<gene>
    <name evidence="2" type="ORF">KWAN_2</name>
</gene>
<proteinExistence type="predicted"/>
<dbReference type="RefSeq" id="YP_009278615.1">
    <property type="nucleotide sequence ID" value="NC_031010.1"/>
</dbReference>
<name>A0A1B2IDS3_9CAUD</name>
<dbReference type="GeneID" id="29061848"/>
<keyword evidence="1" id="KW-1133">Transmembrane helix</keyword>
<keyword evidence="1" id="KW-0472">Membrane</keyword>
<evidence type="ECO:0000313" key="2">
    <source>
        <dbReference type="EMBL" id="ANZ49364.1"/>
    </source>
</evidence>
<reference evidence="2 3" key="1">
    <citation type="submission" date="2016-06" db="EMBL/GenBank/DDBJ databases">
        <authorList>
            <person name="Kjaerup R.B."/>
            <person name="Dalgaard T.S."/>
            <person name="Juul-Madsen H.R."/>
        </authorList>
    </citation>
    <scope>NUCLEOTIDE SEQUENCE [LARGE SCALE GENOMIC DNA]</scope>
</reference>
<organism evidence="2 3">
    <name type="scientific">Erwinia phage vB_EamM_Kwan</name>
    <dbReference type="NCBI Taxonomy" id="1883374"/>
    <lineage>
        <taxon>Viruses</taxon>
        <taxon>Duplodnaviria</taxon>
        <taxon>Heunggongvirae</taxon>
        <taxon>Uroviricota</taxon>
        <taxon>Caudoviricetes</taxon>
        <taxon>Chimalliviridae</taxon>
        <taxon>Wellingtonvirus</taxon>
        <taxon>Wellingtonvirus wellington</taxon>
    </lineage>
</organism>